<keyword evidence="1" id="KW-0732">Signal</keyword>
<feature type="signal peptide" evidence="1">
    <location>
        <begin position="1"/>
        <end position="25"/>
    </location>
</feature>
<dbReference type="GO" id="GO:0009116">
    <property type="term" value="P:nucleoside metabolic process"/>
    <property type="evidence" value="ECO:0007669"/>
    <property type="project" value="InterPro"/>
</dbReference>
<reference evidence="3 4" key="1">
    <citation type="submission" date="2019-09" db="EMBL/GenBank/DDBJ databases">
        <authorList>
            <person name="Ou C."/>
        </authorList>
    </citation>
    <scope>NUCLEOTIDE SEQUENCE [LARGE SCALE GENOMIC DNA]</scope>
    <source>
        <strain evidence="3">S2</strain>
        <tissue evidence="3">Leaf</tissue>
    </source>
</reference>
<gene>
    <name evidence="3" type="ORF">D8674_015153</name>
</gene>
<evidence type="ECO:0000313" key="3">
    <source>
        <dbReference type="EMBL" id="KAB2619284.1"/>
    </source>
</evidence>
<name>A0A5N5H805_9ROSA</name>
<dbReference type="EMBL" id="SMOL01000401">
    <property type="protein sequence ID" value="KAB2619284.1"/>
    <property type="molecule type" value="Genomic_DNA"/>
</dbReference>
<dbReference type="InterPro" id="IPR035994">
    <property type="entry name" value="Nucleoside_phosphorylase_sf"/>
</dbReference>
<dbReference type="InterPro" id="IPR000845">
    <property type="entry name" value="Nucleoside_phosphorylase_d"/>
</dbReference>
<organism evidence="3 4">
    <name type="scientific">Pyrus ussuriensis x Pyrus communis</name>
    <dbReference type="NCBI Taxonomy" id="2448454"/>
    <lineage>
        <taxon>Eukaryota</taxon>
        <taxon>Viridiplantae</taxon>
        <taxon>Streptophyta</taxon>
        <taxon>Embryophyta</taxon>
        <taxon>Tracheophyta</taxon>
        <taxon>Spermatophyta</taxon>
        <taxon>Magnoliopsida</taxon>
        <taxon>eudicotyledons</taxon>
        <taxon>Gunneridae</taxon>
        <taxon>Pentapetalae</taxon>
        <taxon>rosids</taxon>
        <taxon>fabids</taxon>
        <taxon>Rosales</taxon>
        <taxon>Rosaceae</taxon>
        <taxon>Amygdaloideae</taxon>
        <taxon>Maleae</taxon>
        <taxon>Pyrus</taxon>
    </lineage>
</organism>
<dbReference type="Proteomes" id="UP000327157">
    <property type="component" value="Chromosome 15"/>
</dbReference>
<keyword evidence="4" id="KW-1185">Reference proteome</keyword>
<evidence type="ECO:0000256" key="1">
    <source>
        <dbReference type="SAM" id="SignalP"/>
    </source>
</evidence>
<dbReference type="PANTHER" id="PTHR21234">
    <property type="entry name" value="PURINE NUCLEOSIDE PHOSPHORYLASE"/>
    <property type="match status" value="1"/>
</dbReference>
<evidence type="ECO:0000259" key="2">
    <source>
        <dbReference type="Pfam" id="PF01048"/>
    </source>
</evidence>
<dbReference type="CDD" id="cd09008">
    <property type="entry name" value="MTAN"/>
    <property type="match status" value="1"/>
</dbReference>
<dbReference type="AlphaFoldDB" id="A0A5N5H805"/>
<reference evidence="4" key="2">
    <citation type="submission" date="2019-10" db="EMBL/GenBank/DDBJ databases">
        <title>A de novo genome assembly of a pear dwarfing rootstock.</title>
        <authorList>
            <person name="Wang F."/>
            <person name="Wang J."/>
            <person name="Li S."/>
            <person name="Zhang Y."/>
            <person name="Fang M."/>
            <person name="Ma L."/>
            <person name="Zhao Y."/>
            <person name="Jiang S."/>
        </authorList>
    </citation>
    <scope>NUCLEOTIDE SEQUENCE [LARGE SCALE GENOMIC DNA]</scope>
</reference>
<dbReference type="GO" id="GO:0003824">
    <property type="term" value="F:catalytic activity"/>
    <property type="evidence" value="ECO:0007669"/>
    <property type="project" value="InterPro"/>
</dbReference>
<proteinExistence type="predicted"/>
<feature type="chain" id="PRO_5024340144" evidence="1">
    <location>
        <begin position="26"/>
        <end position="353"/>
    </location>
</feature>
<protein>
    <submittedName>
        <fullName evidence="3">Bark storage protein A-like</fullName>
    </submittedName>
</protein>
<comment type="caution">
    <text evidence="3">The sequence shown here is derived from an EMBL/GenBank/DDBJ whole genome shotgun (WGS) entry which is preliminary data.</text>
</comment>
<feature type="domain" description="Nucleoside phosphorylase" evidence="2">
    <location>
        <begin position="44"/>
        <end position="342"/>
    </location>
</feature>
<evidence type="ECO:0000313" key="4">
    <source>
        <dbReference type="Proteomes" id="UP000327157"/>
    </source>
</evidence>
<sequence length="353" mass="39456">MRTLSVASILLYALLMLSPLQLNVALSTETQMLIEEANMSGPYLGLVIPNSYEMDPLLQSPNFTSSNLFIDFSGRRFRFGTIANKPVILVMTGLSMINAAITTQLLLSQFDIEGVVHYGVARHANPSLNLADVVIPQYWSHSALWSWQRYGNGPEDELPLEKDGDYTREIGYLNVANYTTNVTDGSSYDNLLNNIWFQPEEVFPIDGTPEERRHSFWVAVDPLYYEISQKLEDLQLERCLNSTTCLPHIPKVSRVERGTSASIFLSNAAYRSFLYDKFNVSPLDMESASVALVCLQQRVPFIVIRALSSSLSGSGSSDPNEAAKFISLASKNSVMAVVEFIRQLSLHQQLITH</sequence>
<dbReference type="OrthoDB" id="1891335at2759"/>
<accession>A0A5N5H805</accession>
<reference evidence="3 4" key="3">
    <citation type="submission" date="2019-11" db="EMBL/GenBank/DDBJ databases">
        <title>A de novo genome assembly of a pear dwarfing rootstock.</title>
        <authorList>
            <person name="Wang F."/>
            <person name="Wang J."/>
            <person name="Li S."/>
            <person name="Zhang Y."/>
            <person name="Fang M."/>
            <person name="Ma L."/>
            <person name="Zhao Y."/>
            <person name="Jiang S."/>
        </authorList>
    </citation>
    <scope>NUCLEOTIDE SEQUENCE [LARGE SCALE GENOMIC DNA]</scope>
    <source>
        <strain evidence="3">S2</strain>
        <tissue evidence="3">Leaf</tissue>
    </source>
</reference>
<dbReference type="Pfam" id="PF01048">
    <property type="entry name" value="PNP_UDP_1"/>
    <property type="match status" value="1"/>
</dbReference>
<dbReference type="SUPFAM" id="SSF53167">
    <property type="entry name" value="Purine and uridine phosphorylases"/>
    <property type="match status" value="1"/>
</dbReference>
<dbReference type="PANTHER" id="PTHR21234:SF19">
    <property type="entry name" value="BARK STORAGE PROTEIN B-LIKE"/>
    <property type="match status" value="1"/>
</dbReference>
<dbReference type="Gene3D" id="3.40.50.1580">
    <property type="entry name" value="Nucleoside phosphorylase domain"/>
    <property type="match status" value="1"/>
</dbReference>